<dbReference type="Pfam" id="PF02080">
    <property type="entry name" value="TrkA_C"/>
    <property type="match status" value="2"/>
</dbReference>
<dbReference type="InterPro" id="IPR036721">
    <property type="entry name" value="RCK_C_sf"/>
</dbReference>
<keyword evidence="3 7" id="KW-0812">Transmembrane</keyword>
<comment type="subcellular location">
    <subcellularLocation>
        <location evidence="1">Membrane</location>
        <topology evidence="1">Multi-pass membrane protein</topology>
    </subcellularLocation>
</comment>
<dbReference type="EMBL" id="MOEN01000001">
    <property type="protein sequence ID" value="OMH41354.1"/>
    <property type="molecule type" value="Genomic_DNA"/>
</dbReference>
<dbReference type="Proteomes" id="UP000187408">
    <property type="component" value="Unassembled WGS sequence"/>
</dbReference>
<feature type="domain" description="RCK C-terminal" evidence="8">
    <location>
        <begin position="205"/>
        <end position="290"/>
    </location>
</feature>
<keyword evidence="5 7" id="KW-1133">Transmembrane helix</keyword>
<evidence type="ECO:0000256" key="1">
    <source>
        <dbReference type="ARBA" id="ARBA00004141"/>
    </source>
</evidence>
<protein>
    <submittedName>
        <fullName evidence="9">SLC13 family permease</fullName>
    </submittedName>
</protein>
<evidence type="ECO:0000259" key="8">
    <source>
        <dbReference type="PROSITE" id="PS51202"/>
    </source>
</evidence>
<keyword evidence="4" id="KW-0677">Repeat</keyword>
<evidence type="ECO:0000256" key="6">
    <source>
        <dbReference type="ARBA" id="ARBA00023136"/>
    </source>
</evidence>
<dbReference type="GO" id="GO:0008324">
    <property type="term" value="F:monoatomic cation transmembrane transporter activity"/>
    <property type="evidence" value="ECO:0007669"/>
    <property type="project" value="InterPro"/>
</dbReference>
<dbReference type="RefSeq" id="WP_076712103.1">
    <property type="nucleotide sequence ID" value="NZ_MOEN01000001.1"/>
</dbReference>
<dbReference type="InterPro" id="IPR031312">
    <property type="entry name" value="Na/sul_symport_CS"/>
</dbReference>
<feature type="transmembrane region" description="Helical" evidence="7">
    <location>
        <begin position="526"/>
        <end position="545"/>
    </location>
</feature>
<keyword evidence="10" id="KW-1185">Reference proteome</keyword>
<dbReference type="InterPro" id="IPR004680">
    <property type="entry name" value="Cit_transptr-like_dom"/>
</dbReference>
<feature type="transmembrane region" description="Helical" evidence="7">
    <location>
        <begin position="499"/>
        <end position="517"/>
    </location>
</feature>
<feature type="transmembrane region" description="Helical" evidence="7">
    <location>
        <begin position="444"/>
        <end position="461"/>
    </location>
</feature>
<dbReference type="OrthoDB" id="9765532at2"/>
<feature type="transmembrane region" description="Helical" evidence="7">
    <location>
        <begin position="57"/>
        <end position="81"/>
    </location>
</feature>
<dbReference type="InterPro" id="IPR051679">
    <property type="entry name" value="DASS-Related_Transporters"/>
</dbReference>
<dbReference type="Pfam" id="PF03600">
    <property type="entry name" value="CitMHS"/>
    <property type="match status" value="1"/>
</dbReference>
<gene>
    <name evidence="9" type="ORF">BLW93_00250</name>
</gene>
<dbReference type="InterPro" id="IPR006037">
    <property type="entry name" value="RCK_C"/>
</dbReference>
<feature type="transmembrane region" description="Helical" evidence="7">
    <location>
        <begin position="28"/>
        <end position="45"/>
    </location>
</feature>
<dbReference type="PROSITE" id="PS51202">
    <property type="entry name" value="RCK_C"/>
    <property type="match status" value="2"/>
</dbReference>
<feature type="transmembrane region" description="Helical" evidence="7">
    <location>
        <begin position="473"/>
        <end position="493"/>
    </location>
</feature>
<evidence type="ECO:0000256" key="2">
    <source>
        <dbReference type="ARBA" id="ARBA00022448"/>
    </source>
</evidence>
<dbReference type="STRING" id="1914305.BLW93_00250"/>
<feature type="domain" description="RCK C-terminal" evidence="8">
    <location>
        <begin position="294"/>
        <end position="378"/>
    </location>
</feature>
<evidence type="ECO:0000256" key="7">
    <source>
        <dbReference type="SAM" id="Phobius"/>
    </source>
</evidence>
<feature type="transmembrane region" description="Helical" evidence="7">
    <location>
        <begin position="565"/>
        <end position="585"/>
    </location>
</feature>
<comment type="caution">
    <text evidence="9">The sequence shown here is derived from an EMBL/GenBank/DDBJ whole genome shotgun (WGS) entry which is preliminary data.</text>
</comment>
<evidence type="ECO:0000313" key="10">
    <source>
        <dbReference type="Proteomes" id="UP000187408"/>
    </source>
</evidence>
<evidence type="ECO:0000256" key="3">
    <source>
        <dbReference type="ARBA" id="ARBA00022692"/>
    </source>
</evidence>
<evidence type="ECO:0000313" key="9">
    <source>
        <dbReference type="EMBL" id="OMH41354.1"/>
    </source>
</evidence>
<feature type="transmembrane region" description="Helical" evidence="7">
    <location>
        <begin position="6"/>
        <end position="21"/>
    </location>
</feature>
<name>A0A1R1MNT8_9BACT</name>
<dbReference type="GO" id="GO:0006813">
    <property type="term" value="P:potassium ion transport"/>
    <property type="evidence" value="ECO:0007669"/>
    <property type="project" value="InterPro"/>
</dbReference>
<feature type="transmembrane region" description="Helical" evidence="7">
    <location>
        <begin position="395"/>
        <end position="413"/>
    </location>
</feature>
<dbReference type="PROSITE" id="PS01271">
    <property type="entry name" value="NA_SULFATE"/>
    <property type="match status" value="1"/>
</dbReference>
<dbReference type="AlphaFoldDB" id="A0A1R1MNT8"/>
<dbReference type="PANTHER" id="PTHR43652">
    <property type="entry name" value="BASIC AMINO ACID ANTIPORTER YFCC-RELATED"/>
    <property type="match status" value="1"/>
</dbReference>
<reference evidence="9 10" key="1">
    <citation type="submission" date="2016-10" db="EMBL/GenBank/DDBJ databases">
        <title>Genome sequence of a sulfur-reducing bacterium Desulfurobacterium indicum K6013.</title>
        <authorList>
            <person name="Cao J."/>
            <person name="Shao Z."/>
            <person name="Alain K."/>
            <person name="Jebbar M."/>
        </authorList>
    </citation>
    <scope>NUCLEOTIDE SEQUENCE [LARGE SCALE GENOMIC DNA]</scope>
    <source>
        <strain evidence="9 10">K6013</strain>
    </source>
</reference>
<feature type="transmembrane region" description="Helical" evidence="7">
    <location>
        <begin position="93"/>
        <end position="121"/>
    </location>
</feature>
<keyword evidence="2" id="KW-0813">Transport</keyword>
<sequence length="586" mass="63972">MSVHALILLVSIAVLIFLLYREIFHPAASFTIVVSFLVVVGILTPHEALSGFSNEQIALIALLLVVSSIIKNFRITGYIFSKLMDEKLSYRQFLFRLMGTVSFFSAFLNNTPIVAALIPYVYDWGKKKGIAPSKLLIPLSYAAILGGTVTLIGTSTNLVVNGLVVSAGLKPFKIFDFSYVGIPAVFAGMGYMLIWGHKLLPERKDAVSAFLEKKKEYLVETIVPSGSNIIGKTVEEAKLRNLKGLFLVEIIREKERITPVSPKDVIKENDVLIFAGETEKIIELVNGEAGFKLPPVCSFGDDKVELVEALIPQNSSLIGKKVKATNFRGRFDAAIVAVHRNGERLKGKIGDIVLKPGDLLLILAGKSFWDRVSDSDDIYVISKVKEIINIDQKKALPVLVGFLLAILLSALKIVPLFESLLLLISIFVIFKIASYSQIKKSFDLNIIIIAALSIAIGKAMVNTGLANAIANTLVPVSIPFGITAALLFVYLTTNVLTEFITNLAAASITFPIALSVAQKLSVDPKAFILAVAFAASASFLTPIGYQTNLLVYGPGNYRFKDFFKVGLPLSLIYMFVTIAVLKLMFL</sequence>
<proteinExistence type="predicted"/>
<evidence type="ECO:0000256" key="4">
    <source>
        <dbReference type="ARBA" id="ARBA00022737"/>
    </source>
</evidence>
<feature type="transmembrane region" description="Helical" evidence="7">
    <location>
        <begin position="177"/>
        <end position="196"/>
    </location>
</feature>
<evidence type="ECO:0000256" key="5">
    <source>
        <dbReference type="ARBA" id="ARBA00022989"/>
    </source>
</evidence>
<organism evidence="9 10">
    <name type="scientific">Desulfurobacterium indicum</name>
    <dbReference type="NCBI Taxonomy" id="1914305"/>
    <lineage>
        <taxon>Bacteria</taxon>
        <taxon>Pseudomonadati</taxon>
        <taxon>Aquificota</taxon>
        <taxon>Aquificia</taxon>
        <taxon>Desulfurobacteriales</taxon>
        <taxon>Desulfurobacteriaceae</taxon>
        <taxon>Desulfurobacterium</taxon>
    </lineage>
</organism>
<accession>A0A1R1MNT8</accession>
<dbReference type="GO" id="GO:0005886">
    <property type="term" value="C:plasma membrane"/>
    <property type="evidence" value="ECO:0007669"/>
    <property type="project" value="TreeGrafter"/>
</dbReference>
<dbReference type="PANTHER" id="PTHR43652:SF2">
    <property type="entry name" value="BASIC AMINO ACID ANTIPORTER YFCC-RELATED"/>
    <property type="match status" value="1"/>
</dbReference>
<dbReference type="Gene3D" id="3.30.70.1450">
    <property type="entry name" value="Regulator of K+ conductance, C-terminal domain"/>
    <property type="match status" value="2"/>
</dbReference>
<dbReference type="SUPFAM" id="SSF116726">
    <property type="entry name" value="TrkA C-terminal domain-like"/>
    <property type="match status" value="2"/>
</dbReference>
<feature type="transmembrane region" description="Helical" evidence="7">
    <location>
        <begin position="141"/>
        <end position="165"/>
    </location>
</feature>
<keyword evidence="6 7" id="KW-0472">Membrane</keyword>